<comment type="caution">
    <text evidence="5">The sequence shown here is derived from an EMBL/GenBank/DDBJ whole genome shotgun (WGS) entry which is preliminary data.</text>
</comment>
<dbReference type="Gene3D" id="1.10.10.60">
    <property type="entry name" value="Homeodomain-like"/>
    <property type="match status" value="2"/>
</dbReference>
<organism evidence="5 6">
    <name type="scientific">Cerasibacillus terrae</name>
    <dbReference type="NCBI Taxonomy" id="2498845"/>
    <lineage>
        <taxon>Bacteria</taxon>
        <taxon>Bacillati</taxon>
        <taxon>Bacillota</taxon>
        <taxon>Bacilli</taxon>
        <taxon>Bacillales</taxon>
        <taxon>Bacillaceae</taxon>
        <taxon>Cerasibacillus</taxon>
    </lineage>
</organism>
<keyword evidence="6" id="KW-1185">Reference proteome</keyword>
<dbReference type="OrthoDB" id="2237754at2"/>
<keyword evidence="3" id="KW-0804">Transcription</keyword>
<dbReference type="GO" id="GO:0003700">
    <property type="term" value="F:DNA-binding transcription factor activity"/>
    <property type="evidence" value="ECO:0007669"/>
    <property type="project" value="InterPro"/>
</dbReference>
<gene>
    <name evidence="5" type="ORF">FHP05_13490</name>
</gene>
<protein>
    <submittedName>
        <fullName evidence="5">AraC family transcriptional regulator</fullName>
    </submittedName>
</protein>
<reference evidence="5 6" key="1">
    <citation type="submission" date="2019-06" db="EMBL/GenBank/DDBJ databases">
        <title>Cerasibacillus sp. nov., isolated from maize field.</title>
        <authorList>
            <person name="Lin S.-Y."/>
            <person name="Tsai C.-F."/>
            <person name="Young C.-C."/>
        </authorList>
    </citation>
    <scope>NUCLEOTIDE SEQUENCE [LARGE SCALE GENOMIC DNA]</scope>
    <source>
        <strain evidence="5 6">CC-CFT480</strain>
    </source>
</reference>
<dbReference type="InterPro" id="IPR020449">
    <property type="entry name" value="Tscrpt_reg_AraC-type_HTH"/>
</dbReference>
<evidence type="ECO:0000259" key="4">
    <source>
        <dbReference type="PROSITE" id="PS01124"/>
    </source>
</evidence>
<dbReference type="PANTHER" id="PTHR43280">
    <property type="entry name" value="ARAC-FAMILY TRANSCRIPTIONAL REGULATOR"/>
    <property type="match status" value="1"/>
</dbReference>
<dbReference type="PRINTS" id="PR00032">
    <property type="entry name" value="HTHARAC"/>
</dbReference>
<dbReference type="InterPro" id="IPR003313">
    <property type="entry name" value="AraC-bd"/>
</dbReference>
<dbReference type="InterPro" id="IPR009057">
    <property type="entry name" value="Homeodomain-like_sf"/>
</dbReference>
<dbReference type="InterPro" id="IPR018060">
    <property type="entry name" value="HTH_AraC"/>
</dbReference>
<evidence type="ECO:0000313" key="5">
    <source>
        <dbReference type="EMBL" id="TXL61093.1"/>
    </source>
</evidence>
<dbReference type="RefSeq" id="WP_147669190.1">
    <property type="nucleotide sequence ID" value="NZ_VDUW01000012.1"/>
</dbReference>
<dbReference type="AlphaFoldDB" id="A0A5C8NKT3"/>
<proteinExistence type="predicted"/>
<dbReference type="SMART" id="SM00342">
    <property type="entry name" value="HTH_ARAC"/>
    <property type="match status" value="1"/>
</dbReference>
<evidence type="ECO:0000256" key="3">
    <source>
        <dbReference type="ARBA" id="ARBA00023163"/>
    </source>
</evidence>
<dbReference type="Proteomes" id="UP000321574">
    <property type="component" value="Unassembled WGS sequence"/>
</dbReference>
<dbReference type="InterPro" id="IPR037923">
    <property type="entry name" value="HTH-like"/>
</dbReference>
<evidence type="ECO:0000313" key="6">
    <source>
        <dbReference type="Proteomes" id="UP000321574"/>
    </source>
</evidence>
<keyword evidence="1" id="KW-0805">Transcription regulation</keyword>
<dbReference type="PANTHER" id="PTHR43280:SF2">
    <property type="entry name" value="HTH-TYPE TRANSCRIPTIONAL REGULATOR EXSA"/>
    <property type="match status" value="1"/>
</dbReference>
<dbReference type="EMBL" id="VDUW01000012">
    <property type="protein sequence ID" value="TXL61093.1"/>
    <property type="molecule type" value="Genomic_DNA"/>
</dbReference>
<dbReference type="PROSITE" id="PS00041">
    <property type="entry name" value="HTH_ARAC_FAMILY_1"/>
    <property type="match status" value="1"/>
</dbReference>
<dbReference type="GO" id="GO:0043565">
    <property type="term" value="F:sequence-specific DNA binding"/>
    <property type="evidence" value="ECO:0007669"/>
    <property type="project" value="InterPro"/>
</dbReference>
<dbReference type="Pfam" id="PF02311">
    <property type="entry name" value="AraC_binding"/>
    <property type="match status" value="1"/>
</dbReference>
<name>A0A5C8NKT3_9BACI</name>
<sequence>MVNNHRKKGKILPSVNSQQNYSTYGFLFRGEHIDRIAGIHTLGWEIRKNSSYYLDGLTRSEVGKVIFQYTLKGRGEIKLNNKIYQLNPGNAFFVKIPSNHQYYLPEDSKEWEFVHITLFGEESHHIFNSITEEFGHILNLELNAKPIQLIFKLYEKAIRNEIRNSYEASSFAYSFLMGLKSYSINQNFPHDKVPITIIKAVQFIHSNYRKQITLNDIAESSNLSKYYLSRLFSQTMNITPLQYLTQFRMSKALELLNDGNLTVEDIASKVGYSNGNYFTKVFRSKVGISPGKYRNKENFVPFDKVLQHLTLFEE</sequence>
<evidence type="ECO:0000256" key="2">
    <source>
        <dbReference type="ARBA" id="ARBA00023125"/>
    </source>
</evidence>
<feature type="domain" description="HTH araC/xylS-type" evidence="4">
    <location>
        <begin position="198"/>
        <end position="296"/>
    </location>
</feature>
<keyword evidence="2" id="KW-0238">DNA-binding</keyword>
<dbReference type="SUPFAM" id="SSF46689">
    <property type="entry name" value="Homeodomain-like"/>
    <property type="match status" value="2"/>
</dbReference>
<dbReference type="PROSITE" id="PS01124">
    <property type="entry name" value="HTH_ARAC_FAMILY_2"/>
    <property type="match status" value="1"/>
</dbReference>
<evidence type="ECO:0000256" key="1">
    <source>
        <dbReference type="ARBA" id="ARBA00023015"/>
    </source>
</evidence>
<dbReference type="Pfam" id="PF12833">
    <property type="entry name" value="HTH_18"/>
    <property type="match status" value="1"/>
</dbReference>
<dbReference type="InterPro" id="IPR018062">
    <property type="entry name" value="HTH_AraC-typ_CS"/>
</dbReference>
<dbReference type="SUPFAM" id="SSF51215">
    <property type="entry name" value="Regulatory protein AraC"/>
    <property type="match status" value="1"/>
</dbReference>
<accession>A0A5C8NKT3</accession>